<proteinExistence type="inferred from homology"/>
<keyword evidence="2" id="KW-0503">Monooxygenase</keyword>
<dbReference type="InterPro" id="IPR001128">
    <property type="entry name" value="Cyt_P450"/>
</dbReference>
<keyword evidence="4" id="KW-1185">Reference proteome</keyword>
<dbReference type="GO" id="GO:0020037">
    <property type="term" value="F:heme binding"/>
    <property type="evidence" value="ECO:0007669"/>
    <property type="project" value="InterPro"/>
</dbReference>
<dbReference type="PRINTS" id="PR00463">
    <property type="entry name" value="EP450I"/>
</dbReference>
<dbReference type="PROSITE" id="PS00086">
    <property type="entry name" value="CYTOCHROME_P450"/>
    <property type="match status" value="1"/>
</dbReference>
<comment type="similarity">
    <text evidence="2">Belongs to the cytochrome P450 family.</text>
</comment>
<dbReference type="SUPFAM" id="SSF48264">
    <property type="entry name" value="Cytochrome P450"/>
    <property type="match status" value="1"/>
</dbReference>
<dbReference type="PANTHER" id="PTHR24301">
    <property type="entry name" value="THROMBOXANE-A SYNTHASE"/>
    <property type="match status" value="1"/>
</dbReference>
<keyword evidence="1 2" id="KW-0479">Metal-binding</keyword>
<dbReference type="GO" id="GO:0004497">
    <property type="term" value="F:monooxygenase activity"/>
    <property type="evidence" value="ECO:0007669"/>
    <property type="project" value="UniProtKB-KW"/>
</dbReference>
<dbReference type="InterPro" id="IPR017972">
    <property type="entry name" value="Cyt_P450_CS"/>
</dbReference>
<accession>A0A2K8QQJ2</accession>
<dbReference type="InterPro" id="IPR002401">
    <property type="entry name" value="Cyt_P450_E_grp-I"/>
</dbReference>
<sequence length="468" mass="53455">MRSIRQLPAPPARSILGHVEYLKRPDIHLQMLHWKERYGLFYRLRLGFTPAMVIADSEWIRTIMKARPDDFRRRSSIESVFQEAGLNGVFSAEGARWMHQRKLTEPMFQPAHLKHFYPSLRKVTVRLSERFAKLAETGEVVSLVDEFKRYTVDITSLLAFGEDINILEQGENPLSESLRRLFPVINERCGSPIPLWRYIKMARDKQFDASLKLIHDQLNEFICRQRERIEQSPQLMDAPENMLQIMIAEQQKDGTMTDADILANAFTLLLAGEDTTANTLAWMSFLLCSSPSVEAQVVRECHQATEEVGTGLPWPLPRMPLLTAVMYESMRLKPVAPLLYLEPIKDTVIADFLIKKGTPLLLMLNASGFEEALFHQPGDFMPERWLERGQASFSDLQPFGGGPRMCPGRSLALIEIKQGFHALCSGFRVEAQQPASDVMESFAFTMTPTGFRVRLHKRPQPDTAQHEV</sequence>
<organism evidence="3 4">
    <name type="scientific">Dickeya fangzhongdai</name>
    <dbReference type="NCBI Taxonomy" id="1778540"/>
    <lineage>
        <taxon>Bacteria</taxon>
        <taxon>Pseudomonadati</taxon>
        <taxon>Pseudomonadota</taxon>
        <taxon>Gammaproteobacteria</taxon>
        <taxon>Enterobacterales</taxon>
        <taxon>Pectobacteriaceae</taxon>
        <taxon>Dickeya</taxon>
    </lineage>
</organism>
<reference evidence="4" key="1">
    <citation type="journal article" date="2018" name="Genome Announc.">
        <title>Complete genome sequence of a Dickeya fangzhongdai type strain causing bleeding canker of pear tree trunks.</title>
        <authorList>
            <person name="Zhao Y."/>
            <person name="Tian Y."/>
            <person name="Li X."/>
            <person name="Hu B."/>
        </authorList>
    </citation>
    <scope>NUCLEOTIDE SEQUENCE [LARGE SCALE GENOMIC DNA]</scope>
    <source>
        <strain evidence="4">DSM 101947</strain>
    </source>
</reference>
<evidence type="ECO:0000256" key="1">
    <source>
        <dbReference type="PIRSR" id="PIRSR602401-1"/>
    </source>
</evidence>
<feature type="binding site" description="axial binding residue" evidence="1">
    <location>
        <position position="406"/>
    </location>
    <ligand>
        <name>heme</name>
        <dbReference type="ChEBI" id="CHEBI:30413"/>
    </ligand>
    <ligandPart>
        <name>Fe</name>
        <dbReference type="ChEBI" id="CHEBI:18248"/>
    </ligandPart>
</feature>
<dbReference type="GO" id="GO:0016705">
    <property type="term" value="F:oxidoreductase activity, acting on paired donors, with incorporation or reduction of molecular oxygen"/>
    <property type="evidence" value="ECO:0007669"/>
    <property type="project" value="InterPro"/>
</dbReference>
<dbReference type="CDD" id="cd11083">
    <property type="entry name" value="CYP_unk"/>
    <property type="match status" value="1"/>
</dbReference>
<dbReference type="InterPro" id="IPR036396">
    <property type="entry name" value="Cyt_P450_sf"/>
</dbReference>
<dbReference type="Proteomes" id="UP000231901">
    <property type="component" value="Chromosome"/>
</dbReference>
<dbReference type="GeneID" id="66566258"/>
<dbReference type="Pfam" id="PF00067">
    <property type="entry name" value="p450"/>
    <property type="match status" value="1"/>
</dbReference>
<keyword evidence="2" id="KW-0560">Oxidoreductase</keyword>
<dbReference type="RefSeq" id="WP_100850086.1">
    <property type="nucleotide sequence ID" value="NZ_BMJF01000012.1"/>
</dbReference>
<keyword evidence="1 2" id="KW-0349">Heme</keyword>
<evidence type="ECO:0000256" key="2">
    <source>
        <dbReference type="RuleBase" id="RU000461"/>
    </source>
</evidence>
<name>A0A2K8QQJ2_9GAMM</name>
<dbReference type="Gene3D" id="1.10.630.10">
    <property type="entry name" value="Cytochrome P450"/>
    <property type="match status" value="1"/>
</dbReference>
<dbReference type="KEGG" id="dfn:CVE23_18235"/>
<keyword evidence="1 2" id="KW-0408">Iron</keyword>
<gene>
    <name evidence="3" type="ORF">CVE23_18235</name>
</gene>
<dbReference type="EMBL" id="CP025003">
    <property type="protein sequence ID" value="ATZ95736.1"/>
    <property type="molecule type" value="Genomic_DNA"/>
</dbReference>
<dbReference type="PANTHER" id="PTHR24301:SF2">
    <property type="entry name" value="THROMBOXANE-A SYNTHASE"/>
    <property type="match status" value="1"/>
</dbReference>
<protein>
    <submittedName>
        <fullName evidence="3">Cytochrome P450</fullName>
    </submittedName>
</protein>
<dbReference type="AlphaFoldDB" id="A0A2K8QQJ2"/>
<evidence type="ECO:0000313" key="4">
    <source>
        <dbReference type="Proteomes" id="UP000231901"/>
    </source>
</evidence>
<comment type="cofactor">
    <cofactor evidence="1">
        <name>heme</name>
        <dbReference type="ChEBI" id="CHEBI:30413"/>
    </cofactor>
</comment>
<evidence type="ECO:0000313" key="3">
    <source>
        <dbReference type="EMBL" id="ATZ95736.1"/>
    </source>
</evidence>
<dbReference type="PRINTS" id="PR00385">
    <property type="entry name" value="P450"/>
</dbReference>
<dbReference type="GO" id="GO:0005506">
    <property type="term" value="F:iron ion binding"/>
    <property type="evidence" value="ECO:0007669"/>
    <property type="project" value="InterPro"/>
</dbReference>